<evidence type="ECO:0000259" key="10">
    <source>
        <dbReference type="Pfam" id="PF02558"/>
    </source>
</evidence>
<evidence type="ECO:0000259" key="11">
    <source>
        <dbReference type="Pfam" id="PF08546"/>
    </source>
</evidence>
<dbReference type="InterPro" id="IPR013752">
    <property type="entry name" value="KPA_reductase"/>
</dbReference>
<dbReference type="EC" id="1.1.1.169" evidence="3"/>
<comment type="catalytic activity">
    <reaction evidence="9">
        <text>(R)-pantoate + NADP(+) = 2-dehydropantoate + NADPH + H(+)</text>
        <dbReference type="Rhea" id="RHEA:16233"/>
        <dbReference type="ChEBI" id="CHEBI:11561"/>
        <dbReference type="ChEBI" id="CHEBI:15378"/>
        <dbReference type="ChEBI" id="CHEBI:15980"/>
        <dbReference type="ChEBI" id="CHEBI:57783"/>
        <dbReference type="ChEBI" id="CHEBI:58349"/>
        <dbReference type="EC" id="1.1.1.169"/>
    </reaction>
</comment>
<dbReference type="Pfam" id="PF02558">
    <property type="entry name" value="ApbA"/>
    <property type="match status" value="1"/>
</dbReference>
<comment type="pathway">
    <text evidence="1">Cofactor biosynthesis; (R)-pantothenate biosynthesis; (R)-pantoate from 3-methyl-2-oxobutanoate: step 2/2.</text>
</comment>
<dbReference type="Gene3D" id="1.10.1040.10">
    <property type="entry name" value="N-(1-d-carboxylethyl)-l-norvaline Dehydrogenase, domain 2"/>
    <property type="match status" value="1"/>
</dbReference>
<dbReference type="SUPFAM" id="SSF48179">
    <property type="entry name" value="6-phosphogluconate dehydrogenase C-terminal domain-like"/>
    <property type="match status" value="1"/>
</dbReference>
<feature type="domain" description="Ketopantoate reductase N-terminal" evidence="10">
    <location>
        <begin position="5"/>
        <end position="154"/>
    </location>
</feature>
<reference evidence="13" key="1">
    <citation type="journal article" date="2019" name="Int. J. Syst. Evol. Microbiol.">
        <title>The Global Catalogue of Microorganisms (GCM) 10K type strain sequencing project: providing services to taxonomists for standard genome sequencing and annotation.</title>
        <authorList>
            <consortium name="The Broad Institute Genomics Platform"/>
            <consortium name="The Broad Institute Genome Sequencing Center for Infectious Disease"/>
            <person name="Wu L."/>
            <person name="Ma J."/>
        </authorList>
    </citation>
    <scope>NUCLEOTIDE SEQUENCE [LARGE SCALE GENOMIC DNA]</scope>
    <source>
        <strain evidence="13">CGMCC 1.15643</strain>
    </source>
</reference>
<evidence type="ECO:0000256" key="5">
    <source>
        <dbReference type="ARBA" id="ARBA00022655"/>
    </source>
</evidence>
<dbReference type="InterPro" id="IPR050838">
    <property type="entry name" value="Ketopantoate_reductase"/>
</dbReference>
<dbReference type="InterPro" id="IPR036291">
    <property type="entry name" value="NAD(P)-bd_dom_sf"/>
</dbReference>
<name>A0ABW0F5G8_9HYPH</name>
<evidence type="ECO:0000256" key="9">
    <source>
        <dbReference type="ARBA" id="ARBA00048793"/>
    </source>
</evidence>
<comment type="similarity">
    <text evidence="2">Belongs to the ketopantoate reductase family.</text>
</comment>
<dbReference type="InterPro" id="IPR013328">
    <property type="entry name" value="6PGD_dom2"/>
</dbReference>
<comment type="caution">
    <text evidence="12">The sequence shown here is derived from an EMBL/GenBank/DDBJ whole genome shotgun (WGS) entry which is preliminary data.</text>
</comment>
<evidence type="ECO:0000313" key="13">
    <source>
        <dbReference type="Proteomes" id="UP001595976"/>
    </source>
</evidence>
<gene>
    <name evidence="12" type="ORF">ACFPK2_11665</name>
</gene>
<dbReference type="RefSeq" id="WP_158446103.1">
    <property type="nucleotide sequence ID" value="NZ_JAOAOS010000004.1"/>
</dbReference>
<evidence type="ECO:0000256" key="6">
    <source>
        <dbReference type="ARBA" id="ARBA00022857"/>
    </source>
</evidence>
<evidence type="ECO:0000256" key="2">
    <source>
        <dbReference type="ARBA" id="ARBA00007870"/>
    </source>
</evidence>
<dbReference type="EMBL" id="JBHSLI010000004">
    <property type="protein sequence ID" value="MFC5293646.1"/>
    <property type="molecule type" value="Genomic_DNA"/>
</dbReference>
<dbReference type="SUPFAM" id="SSF51735">
    <property type="entry name" value="NAD(P)-binding Rossmann-fold domains"/>
    <property type="match status" value="1"/>
</dbReference>
<evidence type="ECO:0000256" key="1">
    <source>
        <dbReference type="ARBA" id="ARBA00004994"/>
    </source>
</evidence>
<dbReference type="PANTHER" id="PTHR43765">
    <property type="entry name" value="2-DEHYDROPANTOATE 2-REDUCTASE-RELATED"/>
    <property type="match status" value="1"/>
</dbReference>
<protein>
    <recommendedName>
        <fullName evidence="4">2-dehydropantoate 2-reductase</fullName>
        <ecNumber evidence="3">1.1.1.169</ecNumber>
    </recommendedName>
    <alternativeName>
        <fullName evidence="8">Ketopantoate reductase</fullName>
    </alternativeName>
</protein>
<evidence type="ECO:0000256" key="3">
    <source>
        <dbReference type="ARBA" id="ARBA00013014"/>
    </source>
</evidence>
<dbReference type="Proteomes" id="UP001595976">
    <property type="component" value="Unassembled WGS sequence"/>
</dbReference>
<organism evidence="12 13">
    <name type="scientific">Bosea minatitlanensis</name>
    <dbReference type="NCBI Taxonomy" id="128782"/>
    <lineage>
        <taxon>Bacteria</taxon>
        <taxon>Pseudomonadati</taxon>
        <taxon>Pseudomonadota</taxon>
        <taxon>Alphaproteobacteria</taxon>
        <taxon>Hyphomicrobiales</taxon>
        <taxon>Boseaceae</taxon>
        <taxon>Bosea</taxon>
    </lineage>
</organism>
<keyword evidence="13" id="KW-1185">Reference proteome</keyword>
<evidence type="ECO:0000256" key="7">
    <source>
        <dbReference type="ARBA" id="ARBA00023002"/>
    </source>
</evidence>
<evidence type="ECO:0000256" key="8">
    <source>
        <dbReference type="ARBA" id="ARBA00032024"/>
    </source>
</evidence>
<proteinExistence type="inferred from homology"/>
<dbReference type="InterPro" id="IPR013332">
    <property type="entry name" value="KPR_N"/>
</dbReference>
<keyword evidence="5" id="KW-0566">Pantothenate biosynthesis</keyword>
<evidence type="ECO:0000313" key="12">
    <source>
        <dbReference type="EMBL" id="MFC5293646.1"/>
    </source>
</evidence>
<dbReference type="PANTHER" id="PTHR43765:SF2">
    <property type="entry name" value="2-DEHYDROPANTOATE 2-REDUCTASE"/>
    <property type="match status" value="1"/>
</dbReference>
<sequence length="339" mass="36040">MSEPILIWGAGAIGATFGAALKRAGRDVTFVDLVEDHVAAIRDPARGLRITGPVDPMTVVAPAFIPAGLSGRWRRIYLAVKAHHTEEAARALAPHLADDGHVVSLQNGLCESLIAGVVGAERTVGAFINFGADWIGPGEVHYGNRAAFVVGEVDGRITPRLEEILAEAKLFEPDAILTEDIGSYLWGKLAYGSLLFAQGVGELGIADCLARPELLPLWRGLATEVLAVAKAEGVTARGFNGFDPAAFQADSTEEAARRSVAAMVAFNRPNAKTHSGIWRDLAIRKRRTEVDAQLAPIVALGAKHGIACPKLTALVETIHAIEDGKRPMSDANLDEMVRA</sequence>
<feature type="domain" description="Ketopantoate reductase C-terminal" evidence="11">
    <location>
        <begin position="185"/>
        <end position="322"/>
    </location>
</feature>
<accession>A0ABW0F5G8</accession>
<keyword evidence="6" id="KW-0521">NADP</keyword>
<evidence type="ECO:0000256" key="4">
    <source>
        <dbReference type="ARBA" id="ARBA00019465"/>
    </source>
</evidence>
<keyword evidence="7" id="KW-0560">Oxidoreductase</keyword>
<dbReference type="InterPro" id="IPR008927">
    <property type="entry name" value="6-PGluconate_DH-like_C_sf"/>
</dbReference>
<dbReference type="Pfam" id="PF08546">
    <property type="entry name" value="ApbA_C"/>
    <property type="match status" value="1"/>
</dbReference>
<dbReference type="Gene3D" id="3.40.50.720">
    <property type="entry name" value="NAD(P)-binding Rossmann-like Domain"/>
    <property type="match status" value="1"/>
</dbReference>